<gene>
    <name evidence="10" type="primary">rarD_2</name>
    <name evidence="11" type="ORF">EV682_10572</name>
    <name evidence="10" type="ORF">NCTC11159_01343</name>
</gene>
<keyword evidence="5 8" id="KW-0812">Transmembrane</keyword>
<evidence type="ECO:0000256" key="8">
    <source>
        <dbReference type="SAM" id="Phobius"/>
    </source>
</evidence>
<feature type="transmembrane region" description="Helical" evidence="8">
    <location>
        <begin position="128"/>
        <end position="145"/>
    </location>
</feature>
<keyword evidence="13" id="KW-1185">Reference proteome</keyword>
<dbReference type="Pfam" id="PF00892">
    <property type="entry name" value="EamA"/>
    <property type="match status" value="2"/>
</dbReference>
<dbReference type="PANTHER" id="PTHR22911">
    <property type="entry name" value="ACYL-MALONYL CONDENSING ENZYME-RELATED"/>
    <property type="match status" value="1"/>
</dbReference>
<feature type="domain" description="EamA" evidence="9">
    <location>
        <begin position="153"/>
        <end position="283"/>
    </location>
</feature>
<sequence length="302" mass="33011">MSTPNTSRGVLFTVLAFVIWGLFPLYWKSLHGIDALQIISHRIVWSAVFVAVILLLQKNWAWLIPAVKNPRVLGVFALSSLLLSLNWLLYIWAVNENRVVDASLGYFINPLINVLLGRLFLGEQLSRSQSFAVGLAALGVLWITIAAGTLPWIALCLGLSFGVYGLLRKRASLPSLEGLALETFLMAPLAIAALLWFQFQGQGALGNISWSIDALLMGAGVVTALPLLMFASGARTLKLATVGVIQYIGPSLQLLLGVWLYQEPFGTDRMIGFSLIWTALFIYSAAGLMSYWKASRLADEAV</sequence>
<feature type="transmembrane region" description="Helical" evidence="8">
    <location>
        <begin position="179"/>
        <end position="199"/>
    </location>
</feature>
<name>A0A377Q6P9_9NEIS</name>
<dbReference type="EMBL" id="UGHR01000001">
    <property type="protein sequence ID" value="STQ90279.1"/>
    <property type="molecule type" value="Genomic_DNA"/>
</dbReference>
<feature type="transmembrane region" description="Helical" evidence="8">
    <location>
        <begin position="72"/>
        <end position="92"/>
    </location>
</feature>
<dbReference type="Proteomes" id="UP000295794">
    <property type="component" value="Unassembled WGS sequence"/>
</dbReference>
<protein>
    <submittedName>
        <fullName evidence="11">Chloramphenicol-sensitive protein RarD</fullName>
    </submittedName>
    <submittedName>
        <fullName evidence="10">Putative chloramphenical resistance permease RarD</fullName>
    </submittedName>
</protein>
<dbReference type="GO" id="GO:0005886">
    <property type="term" value="C:plasma membrane"/>
    <property type="evidence" value="ECO:0007669"/>
    <property type="project" value="UniProtKB-SubCell"/>
</dbReference>
<evidence type="ECO:0000256" key="2">
    <source>
        <dbReference type="ARBA" id="ARBA00007362"/>
    </source>
</evidence>
<dbReference type="RefSeq" id="WP_115226625.1">
    <property type="nucleotide sequence ID" value="NZ_CAWOLO010000005.1"/>
</dbReference>
<dbReference type="SUPFAM" id="SSF103481">
    <property type="entry name" value="Multidrug resistance efflux transporter EmrE"/>
    <property type="match status" value="2"/>
</dbReference>
<comment type="subcellular location">
    <subcellularLocation>
        <location evidence="1">Cell membrane</location>
        <topology evidence="1">Multi-pass membrane protein</topology>
    </subcellularLocation>
</comment>
<dbReference type="AlphaFoldDB" id="A0A377Q6P9"/>
<evidence type="ECO:0000313" key="11">
    <source>
        <dbReference type="EMBL" id="TCU86947.1"/>
    </source>
</evidence>
<dbReference type="NCBIfam" id="TIGR00688">
    <property type="entry name" value="rarD"/>
    <property type="match status" value="1"/>
</dbReference>
<dbReference type="EMBL" id="SMBT01000005">
    <property type="protein sequence ID" value="TCU86947.1"/>
    <property type="molecule type" value="Genomic_DNA"/>
</dbReference>
<evidence type="ECO:0000313" key="10">
    <source>
        <dbReference type="EMBL" id="STQ90279.1"/>
    </source>
</evidence>
<feature type="domain" description="EamA" evidence="9">
    <location>
        <begin position="8"/>
        <end position="144"/>
    </location>
</feature>
<feature type="transmembrane region" description="Helical" evidence="8">
    <location>
        <begin position="273"/>
        <end position="292"/>
    </location>
</feature>
<reference evidence="11 13" key="2">
    <citation type="submission" date="2019-03" db="EMBL/GenBank/DDBJ databases">
        <title>Genomic Encyclopedia of Type Strains, Phase IV (KMG-IV): sequencing the most valuable type-strain genomes for metagenomic binning, comparative biology and taxonomic classification.</title>
        <authorList>
            <person name="Goeker M."/>
        </authorList>
    </citation>
    <scope>NUCLEOTIDE SEQUENCE [LARGE SCALE GENOMIC DNA]</scope>
    <source>
        <strain evidence="11 13">DSM 3764</strain>
    </source>
</reference>
<keyword evidence="7 8" id="KW-0472">Membrane</keyword>
<dbReference type="InterPro" id="IPR037185">
    <property type="entry name" value="EmrE-like"/>
</dbReference>
<keyword evidence="6 8" id="KW-1133">Transmembrane helix</keyword>
<evidence type="ECO:0000256" key="5">
    <source>
        <dbReference type="ARBA" id="ARBA00022692"/>
    </source>
</evidence>
<feature type="transmembrane region" description="Helical" evidence="8">
    <location>
        <begin position="239"/>
        <end position="261"/>
    </location>
</feature>
<reference evidence="10 12" key="1">
    <citation type="submission" date="2018-06" db="EMBL/GenBank/DDBJ databases">
        <authorList>
            <consortium name="Pathogen Informatics"/>
            <person name="Doyle S."/>
        </authorList>
    </citation>
    <scope>NUCLEOTIDE SEQUENCE [LARGE SCALE GENOMIC DNA]</scope>
    <source>
        <strain evidence="10 12">NCTC11159</strain>
    </source>
</reference>
<organism evidence="10 12">
    <name type="scientific">Iodobacter fluviatilis</name>
    <dbReference type="NCBI Taxonomy" id="537"/>
    <lineage>
        <taxon>Bacteria</taxon>
        <taxon>Pseudomonadati</taxon>
        <taxon>Pseudomonadota</taxon>
        <taxon>Betaproteobacteria</taxon>
        <taxon>Neisseriales</taxon>
        <taxon>Chitinibacteraceae</taxon>
        <taxon>Iodobacter</taxon>
    </lineage>
</organism>
<evidence type="ECO:0000313" key="12">
    <source>
        <dbReference type="Proteomes" id="UP000255108"/>
    </source>
</evidence>
<feature type="transmembrane region" description="Helical" evidence="8">
    <location>
        <begin position="9"/>
        <end position="27"/>
    </location>
</feature>
<feature type="transmembrane region" description="Helical" evidence="8">
    <location>
        <begin position="39"/>
        <end position="60"/>
    </location>
</feature>
<evidence type="ECO:0000256" key="4">
    <source>
        <dbReference type="ARBA" id="ARBA00022475"/>
    </source>
</evidence>
<keyword evidence="3" id="KW-0813">Transport</keyword>
<feature type="transmembrane region" description="Helical" evidence="8">
    <location>
        <begin position="104"/>
        <end position="121"/>
    </location>
</feature>
<evidence type="ECO:0000256" key="1">
    <source>
        <dbReference type="ARBA" id="ARBA00004651"/>
    </source>
</evidence>
<evidence type="ECO:0000256" key="6">
    <source>
        <dbReference type="ARBA" id="ARBA00022989"/>
    </source>
</evidence>
<evidence type="ECO:0000256" key="3">
    <source>
        <dbReference type="ARBA" id="ARBA00022448"/>
    </source>
</evidence>
<keyword evidence="4" id="KW-1003">Cell membrane</keyword>
<feature type="transmembrane region" description="Helical" evidence="8">
    <location>
        <begin position="211"/>
        <end position="232"/>
    </location>
</feature>
<accession>A0A377Q6P9</accession>
<dbReference type="InterPro" id="IPR000620">
    <property type="entry name" value="EamA_dom"/>
</dbReference>
<evidence type="ECO:0000256" key="7">
    <source>
        <dbReference type="ARBA" id="ARBA00023136"/>
    </source>
</evidence>
<proteinExistence type="inferred from homology"/>
<evidence type="ECO:0000259" key="9">
    <source>
        <dbReference type="Pfam" id="PF00892"/>
    </source>
</evidence>
<dbReference type="PANTHER" id="PTHR22911:SF137">
    <property type="entry name" value="SOLUTE CARRIER FAMILY 35 MEMBER G2-RELATED"/>
    <property type="match status" value="1"/>
</dbReference>
<dbReference type="OrthoDB" id="369870at2"/>
<evidence type="ECO:0000313" key="13">
    <source>
        <dbReference type="Proteomes" id="UP000295794"/>
    </source>
</evidence>
<dbReference type="Proteomes" id="UP000255108">
    <property type="component" value="Unassembled WGS sequence"/>
</dbReference>
<comment type="similarity">
    <text evidence="2">Belongs to the EamA transporter family.</text>
</comment>
<dbReference type="InterPro" id="IPR004626">
    <property type="entry name" value="RarD"/>
</dbReference>